<keyword evidence="2" id="KW-0812">Transmembrane</keyword>
<name>A0A9W7XTS5_9FUNG</name>
<keyword evidence="4" id="KW-1185">Reference proteome</keyword>
<sequence length="181" mass="19348">MSTSRAAYVGPDGACSRVVCRVLVYLAAAVVAVVVITALALWVSRLLRKEGNDGAAGSRGEQHPAARRLVATRSRPRQVFWRRGAAQGSGARALEDPPGEERPAGSLGQVTAHPWLGTDSVLPAYTPPESPAPTHPRSSDKRQYLERRLAPQPPPEYAQLYALGEGSGSLVPEPKQDHDAK</sequence>
<evidence type="ECO:0000256" key="1">
    <source>
        <dbReference type="SAM" id="MobiDB-lite"/>
    </source>
</evidence>
<dbReference type="Proteomes" id="UP001143981">
    <property type="component" value="Unassembled WGS sequence"/>
</dbReference>
<organism evidence="3 4">
    <name type="scientific">Coemansia biformis</name>
    <dbReference type="NCBI Taxonomy" id="1286918"/>
    <lineage>
        <taxon>Eukaryota</taxon>
        <taxon>Fungi</taxon>
        <taxon>Fungi incertae sedis</taxon>
        <taxon>Zoopagomycota</taxon>
        <taxon>Kickxellomycotina</taxon>
        <taxon>Kickxellomycetes</taxon>
        <taxon>Kickxellales</taxon>
        <taxon>Kickxellaceae</taxon>
        <taxon>Coemansia</taxon>
    </lineage>
</organism>
<keyword evidence="2" id="KW-0472">Membrane</keyword>
<evidence type="ECO:0000256" key="2">
    <source>
        <dbReference type="SAM" id="Phobius"/>
    </source>
</evidence>
<proteinExistence type="predicted"/>
<evidence type="ECO:0000313" key="4">
    <source>
        <dbReference type="Proteomes" id="UP001143981"/>
    </source>
</evidence>
<reference evidence="3" key="1">
    <citation type="submission" date="2022-07" db="EMBL/GenBank/DDBJ databases">
        <title>Phylogenomic reconstructions and comparative analyses of Kickxellomycotina fungi.</title>
        <authorList>
            <person name="Reynolds N.K."/>
            <person name="Stajich J.E."/>
            <person name="Barry K."/>
            <person name="Grigoriev I.V."/>
            <person name="Crous P."/>
            <person name="Smith M.E."/>
        </authorList>
    </citation>
    <scope>NUCLEOTIDE SEQUENCE</scope>
    <source>
        <strain evidence="3">BCRC 34381</strain>
    </source>
</reference>
<gene>
    <name evidence="3" type="ORF">LPJ61_006133</name>
</gene>
<comment type="caution">
    <text evidence="3">The sequence shown here is derived from an EMBL/GenBank/DDBJ whole genome shotgun (WGS) entry which is preliminary data.</text>
</comment>
<dbReference type="EMBL" id="JANBOI010002632">
    <property type="protein sequence ID" value="KAJ1720661.1"/>
    <property type="molecule type" value="Genomic_DNA"/>
</dbReference>
<feature type="compositionally biased region" description="Basic and acidic residues" evidence="1">
    <location>
        <begin position="137"/>
        <end position="149"/>
    </location>
</feature>
<feature type="compositionally biased region" description="Low complexity" evidence="1">
    <location>
        <begin position="82"/>
        <end position="92"/>
    </location>
</feature>
<accession>A0A9W7XTS5</accession>
<feature type="compositionally biased region" description="Basic and acidic residues" evidence="1">
    <location>
        <begin position="93"/>
        <end position="103"/>
    </location>
</feature>
<dbReference type="AlphaFoldDB" id="A0A9W7XTS5"/>
<protein>
    <submittedName>
        <fullName evidence="3">Uncharacterized protein</fullName>
    </submittedName>
</protein>
<feature type="region of interest" description="Disordered" evidence="1">
    <location>
        <begin position="80"/>
        <end position="181"/>
    </location>
</feature>
<evidence type="ECO:0000313" key="3">
    <source>
        <dbReference type="EMBL" id="KAJ1720661.1"/>
    </source>
</evidence>
<keyword evidence="2" id="KW-1133">Transmembrane helix</keyword>
<feature type="transmembrane region" description="Helical" evidence="2">
    <location>
        <begin position="22"/>
        <end position="43"/>
    </location>
</feature>
<feature type="compositionally biased region" description="Pro residues" evidence="1">
    <location>
        <begin position="125"/>
        <end position="134"/>
    </location>
</feature>